<dbReference type="GO" id="GO:0046872">
    <property type="term" value="F:metal ion binding"/>
    <property type="evidence" value="ECO:0007669"/>
    <property type="project" value="UniProtKB-KW"/>
</dbReference>
<dbReference type="Proteomes" id="UP000640999">
    <property type="component" value="Unassembled WGS sequence"/>
</dbReference>
<comment type="similarity">
    <text evidence="4 12">Belongs to the glycosyl hydrolase 13 family.</text>
</comment>
<evidence type="ECO:0000313" key="17">
    <source>
        <dbReference type="EMBL" id="NWH33944.1"/>
    </source>
</evidence>
<evidence type="ECO:0000256" key="5">
    <source>
        <dbReference type="ARBA" id="ARBA00012595"/>
    </source>
</evidence>
<dbReference type="EMBL" id="WEIW01000482">
    <property type="protein sequence ID" value="NWH33944.1"/>
    <property type="molecule type" value="Genomic_DNA"/>
</dbReference>
<dbReference type="PANTHER" id="PTHR43447">
    <property type="entry name" value="ALPHA-AMYLASE"/>
    <property type="match status" value="1"/>
</dbReference>
<dbReference type="FunFam" id="3.20.20.80:FF:000056">
    <property type="entry name" value="Pancreatic alpha-amylase"/>
    <property type="match status" value="1"/>
</dbReference>
<evidence type="ECO:0000256" key="1">
    <source>
        <dbReference type="ARBA" id="ARBA00000548"/>
    </source>
</evidence>
<keyword evidence="14" id="KW-0732">Signal</keyword>
<dbReference type="Gene3D" id="2.60.40.1180">
    <property type="entry name" value="Golgi alpha-mannosidase II"/>
    <property type="match status" value="1"/>
</dbReference>
<dbReference type="OrthoDB" id="550577at2759"/>
<dbReference type="SUPFAM" id="SSF51445">
    <property type="entry name" value="(Trans)glycosidases"/>
    <property type="match status" value="1"/>
</dbReference>
<evidence type="ECO:0000259" key="16">
    <source>
        <dbReference type="SMART" id="SM00642"/>
    </source>
</evidence>
<feature type="domain" description="Alpha-amylase C-terminal" evidence="15">
    <location>
        <begin position="378"/>
        <end position="464"/>
    </location>
</feature>
<feature type="domain" description="Glycosyl hydrolase family 13 catalytic" evidence="16">
    <location>
        <begin position="26"/>
        <end position="382"/>
    </location>
</feature>
<evidence type="ECO:0000256" key="6">
    <source>
        <dbReference type="ARBA" id="ARBA00022723"/>
    </source>
</evidence>
<accession>A0A850UUX2</accession>
<dbReference type="Gene3D" id="3.20.20.80">
    <property type="entry name" value="Glycosidases"/>
    <property type="match status" value="1"/>
</dbReference>
<dbReference type="InterPro" id="IPR006048">
    <property type="entry name" value="A-amylase/branching_C"/>
</dbReference>
<evidence type="ECO:0000313" key="18">
    <source>
        <dbReference type="Proteomes" id="UP000640999"/>
    </source>
</evidence>
<evidence type="ECO:0000256" key="3">
    <source>
        <dbReference type="ARBA" id="ARBA00001923"/>
    </source>
</evidence>
<evidence type="ECO:0000259" key="15">
    <source>
        <dbReference type="SMART" id="SM00632"/>
    </source>
</evidence>
<organism evidence="17 18">
    <name type="scientific">Chloropsis hardwickii</name>
    <dbReference type="NCBI Taxonomy" id="667144"/>
    <lineage>
        <taxon>Eukaryota</taxon>
        <taxon>Metazoa</taxon>
        <taxon>Chordata</taxon>
        <taxon>Craniata</taxon>
        <taxon>Vertebrata</taxon>
        <taxon>Euteleostomi</taxon>
        <taxon>Archelosauria</taxon>
        <taxon>Archosauria</taxon>
        <taxon>Dinosauria</taxon>
        <taxon>Saurischia</taxon>
        <taxon>Theropoda</taxon>
        <taxon>Coelurosauria</taxon>
        <taxon>Aves</taxon>
        <taxon>Neognathae</taxon>
        <taxon>Neoaves</taxon>
        <taxon>Telluraves</taxon>
        <taxon>Australaves</taxon>
        <taxon>Passeriformes</taxon>
        <taxon>Corvoidea</taxon>
        <taxon>Irenidae</taxon>
        <taxon>Chloropsis</taxon>
    </lineage>
</organism>
<dbReference type="Pfam" id="PF02806">
    <property type="entry name" value="Alpha-amylase_C"/>
    <property type="match status" value="1"/>
</dbReference>
<evidence type="ECO:0000256" key="4">
    <source>
        <dbReference type="ARBA" id="ARBA00008061"/>
    </source>
</evidence>
<keyword evidence="6" id="KW-0479">Metal-binding</keyword>
<dbReference type="Pfam" id="PF00128">
    <property type="entry name" value="Alpha-amylase"/>
    <property type="match status" value="1"/>
</dbReference>
<keyword evidence="8" id="KW-0106">Calcium</keyword>
<dbReference type="SMART" id="SM00632">
    <property type="entry name" value="Aamy_C"/>
    <property type="match status" value="1"/>
</dbReference>
<comment type="caution">
    <text evidence="17">The sequence shown here is derived from an EMBL/GenBank/DDBJ whole genome shotgun (WGS) entry which is preliminary data.</text>
</comment>
<evidence type="ECO:0000256" key="11">
    <source>
        <dbReference type="ARBA" id="ARBA00023295"/>
    </source>
</evidence>
<reference evidence="17" key="1">
    <citation type="submission" date="2019-10" db="EMBL/GenBank/DDBJ databases">
        <title>Bird 10,000 Genomes (B10K) Project - Family phase.</title>
        <authorList>
            <person name="Zhang G."/>
        </authorList>
    </citation>
    <scope>NUCLEOTIDE SEQUENCE</scope>
    <source>
        <strain evidence="17">B10K-IZ-033-78</strain>
        <tissue evidence="17">Muscle</tissue>
    </source>
</reference>
<dbReference type="SMART" id="SM00642">
    <property type="entry name" value="Aamy"/>
    <property type="match status" value="1"/>
</dbReference>
<keyword evidence="10 13" id="KW-0119">Carbohydrate metabolism</keyword>
<dbReference type="GO" id="GO:0004556">
    <property type="term" value="F:alpha-amylase activity"/>
    <property type="evidence" value="ECO:0007669"/>
    <property type="project" value="UniProtKB-UniRule"/>
</dbReference>
<keyword evidence="7 13" id="KW-0378">Hydrolase</keyword>
<comment type="cofactor">
    <cofactor evidence="3">
        <name>chloride</name>
        <dbReference type="ChEBI" id="CHEBI:17996"/>
    </cofactor>
</comment>
<dbReference type="InterPro" id="IPR006046">
    <property type="entry name" value="Alpha_amylase"/>
</dbReference>
<feature type="signal peptide" evidence="14">
    <location>
        <begin position="1"/>
        <end position="15"/>
    </location>
</feature>
<evidence type="ECO:0000256" key="7">
    <source>
        <dbReference type="ARBA" id="ARBA00022801"/>
    </source>
</evidence>
<keyword evidence="11 13" id="KW-0326">Glycosidase</keyword>
<sequence>MGIYFLLLIVGLCWGQYNPNTLPKRTSIVHLFEWRWQDIALECERYLAPNGFGGVQISPPNENVIVTDPQKPWWERYQPVSYKLCTRSGNETEFRDMVTRCNSVGVHIYVDAVINHMCGANAGAGDHATCGSYFNAKTEDFPAVPYSGLDFNDHKCKSRSGNIENYHDVSQVRDCRLVSLLDLALGKDSVRSRIAEYLNRLIDIGVAGFRIDAAKHMWPADVKAILDKLKDLNTQWFPAGTKPFIYQEVIDLGGEPIKGSDYFGNGRVTEFKYSAKLGTVIRKWDGEKMAYLKNWGEGWGFVPSDRALVFVDNHDNQRGHGAGGASVLTFWDARLYKMASGFMLAHPYGFTRVMSSFRWPRYFENGKGTYKLGMCSDCDSFKNSVGIFYARMRQYKNRSMSGLSLNVSLQTGLPAGTYCDVISGQKEGDFCTAVEVHVAADGMANFLIGNEDEDPFIAIHVDAKL</sequence>
<dbReference type="GO" id="GO:0005975">
    <property type="term" value="P:carbohydrate metabolic process"/>
    <property type="evidence" value="ECO:0007669"/>
    <property type="project" value="InterPro"/>
</dbReference>
<dbReference type="PRINTS" id="PR00110">
    <property type="entry name" value="ALPHAAMYLASE"/>
</dbReference>
<feature type="non-terminal residue" evidence="17">
    <location>
        <position position="465"/>
    </location>
</feature>
<dbReference type="InterPro" id="IPR013780">
    <property type="entry name" value="Glyco_hydro_b"/>
</dbReference>
<evidence type="ECO:0000256" key="9">
    <source>
        <dbReference type="ARBA" id="ARBA00023214"/>
    </source>
</evidence>
<comment type="cofactor">
    <cofactor evidence="2">
        <name>Ca(2+)</name>
        <dbReference type="ChEBI" id="CHEBI:29108"/>
    </cofactor>
</comment>
<protein>
    <recommendedName>
        <fullName evidence="5 13">Alpha-amylase</fullName>
        <ecNumber evidence="5 13">3.2.1.1</ecNumber>
    </recommendedName>
</protein>
<gene>
    <name evidence="17" type="primary">Amy1a</name>
    <name evidence="17" type="ORF">CHLHAR_R13725</name>
</gene>
<evidence type="ECO:0000256" key="10">
    <source>
        <dbReference type="ARBA" id="ARBA00023277"/>
    </source>
</evidence>
<dbReference type="CDD" id="cd11317">
    <property type="entry name" value="AmyAc_bac_euk_AmyA"/>
    <property type="match status" value="1"/>
</dbReference>
<keyword evidence="18" id="KW-1185">Reference proteome</keyword>
<dbReference type="SUPFAM" id="SSF51011">
    <property type="entry name" value="Glycosyl hydrolase domain"/>
    <property type="match status" value="1"/>
</dbReference>
<evidence type="ECO:0000256" key="2">
    <source>
        <dbReference type="ARBA" id="ARBA00001913"/>
    </source>
</evidence>
<dbReference type="InterPro" id="IPR006047">
    <property type="entry name" value="GH13_cat_dom"/>
</dbReference>
<name>A0A850UUX2_9CORV</name>
<evidence type="ECO:0000256" key="13">
    <source>
        <dbReference type="RuleBase" id="RU361134"/>
    </source>
</evidence>
<evidence type="ECO:0000256" key="14">
    <source>
        <dbReference type="SAM" id="SignalP"/>
    </source>
</evidence>
<dbReference type="EC" id="3.2.1.1" evidence="5 13"/>
<dbReference type="InterPro" id="IPR017853">
    <property type="entry name" value="GH"/>
</dbReference>
<feature type="chain" id="PRO_5032409927" description="Alpha-amylase" evidence="14">
    <location>
        <begin position="16"/>
        <end position="465"/>
    </location>
</feature>
<proteinExistence type="inferred from homology"/>
<feature type="non-terminal residue" evidence="17">
    <location>
        <position position="1"/>
    </location>
</feature>
<evidence type="ECO:0000256" key="12">
    <source>
        <dbReference type="RuleBase" id="RU003615"/>
    </source>
</evidence>
<evidence type="ECO:0000256" key="8">
    <source>
        <dbReference type="ARBA" id="ARBA00022837"/>
    </source>
</evidence>
<dbReference type="InterPro" id="IPR031319">
    <property type="entry name" value="A-amylase_C"/>
</dbReference>
<dbReference type="AlphaFoldDB" id="A0A850UUX2"/>
<comment type="catalytic activity">
    <reaction evidence="1 13">
        <text>Endohydrolysis of (1-&gt;4)-alpha-D-glucosidic linkages in polysaccharides containing three or more (1-&gt;4)-alpha-linked D-glucose units.</text>
        <dbReference type="EC" id="3.2.1.1"/>
    </reaction>
</comment>
<keyword evidence="9" id="KW-0868">Chloride</keyword>